<proteinExistence type="predicted"/>
<evidence type="ECO:0000259" key="1">
    <source>
        <dbReference type="PROSITE" id="PS51459"/>
    </source>
</evidence>
<dbReference type="InterPro" id="IPR053737">
    <property type="entry name" value="Type_II_TA_Toxin"/>
</dbReference>
<reference evidence="2 3" key="1">
    <citation type="submission" date="2018-01" db="EMBL/GenBank/DDBJ databases">
        <authorList>
            <person name="Fu G.-Y."/>
        </authorList>
    </citation>
    <scope>NUCLEOTIDE SEQUENCE [LARGE SCALE GENOMIC DNA]</scope>
    <source>
        <strain evidence="2 3">SY39</strain>
    </source>
</reference>
<gene>
    <name evidence="2" type="ORF">C0099_12615</name>
</gene>
<name>A0A2I6S8W7_9RHOO</name>
<dbReference type="Proteomes" id="UP000242205">
    <property type="component" value="Chromosome"/>
</dbReference>
<dbReference type="AlphaFoldDB" id="A0A2I6S8W7"/>
<dbReference type="Pfam" id="PF02661">
    <property type="entry name" value="Fic"/>
    <property type="match status" value="1"/>
</dbReference>
<dbReference type="InterPro" id="IPR011204">
    <property type="entry name" value="Virulence_RhuM-like"/>
</dbReference>
<sequence length="332" mass="36845">MESEHAQLVIFEAAGQPVEVRLDAGRDTVWLSQRQMAEVFETSTDNISLHLKNIFLEGELHEVATTEDSSVVREEGGRKVRRKVKHYNLDAIISVGYRVNSGRAVLFRQWATRTLRDHLTRGYTLSRQRFETNARELEAALQLVKNAAQSPELLADTGRGLVDIVTRYAQTFLLLQRYDEGLLAEPHEQIGGVLPSPQEARAALARLKAELMARGEATDLFARERDDAFAALLGNLDQTVFGEPAYPSVEAKAAHLLYFVIKNHPFSDGNKRSGAFLFVDFLNRNGRLLGADGHPVINDIGLAALALLVAESVPANKDTMIRLIMNMLASEA</sequence>
<dbReference type="Pfam" id="PF13310">
    <property type="entry name" value="Virulence_RhuM"/>
    <property type="match status" value="1"/>
</dbReference>
<dbReference type="InterPro" id="IPR036597">
    <property type="entry name" value="Fido-like_dom_sf"/>
</dbReference>
<dbReference type="KEGG" id="atw:C0099_12615"/>
<dbReference type="EMBL" id="CP025682">
    <property type="protein sequence ID" value="AUN95698.1"/>
    <property type="molecule type" value="Genomic_DNA"/>
</dbReference>
<dbReference type="PROSITE" id="PS51459">
    <property type="entry name" value="FIDO"/>
    <property type="match status" value="1"/>
</dbReference>
<dbReference type="PANTHER" id="PTHR35810:SF1">
    <property type="entry name" value="CYTOPLASMIC PROTEIN"/>
    <property type="match status" value="1"/>
</dbReference>
<dbReference type="PANTHER" id="PTHR35810">
    <property type="entry name" value="CYTOPLASMIC PROTEIN-RELATED"/>
    <property type="match status" value="1"/>
</dbReference>
<accession>A0A2I6S8W7</accession>
<dbReference type="InterPro" id="IPR003812">
    <property type="entry name" value="Fido"/>
</dbReference>
<evidence type="ECO:0000313" key="2">
    <source>
        <dbReference type="EMBL" id="AUN95698.1"/>
    </source>
</evidence>
<organism evidence="2 3">
    <name type="scientific">Pseudazoarcus pumilus</name>
    <dbReference type="NCBI Taxonomy" id="2067960"/>
    <lineage>
        <taxon>Bacteria</taxon>
        <taxon>Pseudomonadati</taxon>
        <taxon>Pseudomonadota</taxon>
        <taxon>Betaproteobacteria</taxon>
        <taxon>Rhodocyclales</taxon>
        <taxon>Zoogloeaceae</taxon>
        <taxon>Pseudazoarcus</taxon>
    </lineage>
</organism>
<keyword evidence="3" id="KW-1185">Reference proteome</keyword>
<dbReference type="SUPFAM" id="SSF140931">
    <property type="entry name" value="Fic-like"/>
    <property type="match status" value="1"/>
</dbReference>
<protein>
    <recommendedName>
        <fullName evidence="1">Fido domain-containing protein</fullName>
    </recommendedName>
</protein>
<dbReference type="Gene3D" id="1.20.120.1870">
    <property type="entry name" value="Fic/DOC protein, Fido domain"/>
    <property type="match status" value="1"/>
</dbReference>
<dbReference type="OrthoDB" id="9802752at2"/>
<evidence type="ECO:0000313" key="3">
    <source>
        <dbReference type="Proteomes" id="UP000242205"/>
    </source>
</evidence>
<feature type="domain" description="Fido" evidence="1">
    <location>
        <begin position="178"/>
        <end position="326"/>
    </location>
</feature>